<sequence>MPKVLRAVKMDQCIACMGCMLTCARVRYQSFSVERSAIRVRTAGGFQSQMIADICMGCDPPPCAEVCMSGALTPRAGGGVKFNRDACFACEKCVAACPVGVITMDNELHIPIICVECGSCARHCPYECLEMVEVETKDYVKEEERMARDVEEEKNAG</sequence>
<gene>
    <name evidence="6" type="ORF">JW984_14080</name>
</gene>
<dbReference type="PANTHER" id="PTHR42859:SF15">
    <property type="entry name" value="IRON-SULFUR CLUSTER BINDING PROTEIN"/>
    <property type="match status" value="1"/>
</dbReference>
<dbReference type="EMBL" id="JAFGIX010000073">
    <property type="protein sequence ID" value="MBN1574323.1"/>
    <property type="molecule type" value="Genomic_DNA"/>
</dbReference>
<keyword evidence="2" id="KW-0479">Metal-binding</keyword>
<dbReference type="Pfam" id="PF13237">
    <property type="entry name" value="Fer4_10"/>
    <property type="match status" value="1"/>
</dbReference>
<evidence type="ECO:0000259" key="5">
    <source>
        <dbReference type="PROSITE" id="PS51379"/>
    </source>
</evidence>
<evidence type="ECO:0000256" key="1">
    <source>
        <dbReference type="ARBA" id="ARBA00022485"/>
    </source>
</evidence>
<accession>A0A9D8PQX8</accession>
<dbReference type="GO" id="GO:0051539">
    <property type="term" value="F:4 iron, 4 sulfur cluster binding"/>
    <property type="evidence" value="ECO:0007669"/>
    <property type="project" value="UniProtKB-KW"/>
</dbReference>
<feature type="domain" description="4Fe-4S ferredoxin-type" evidence="5">
    <location>
        <begin position="114"/>
        <end position="134"/>
    </location>
</feature>
<comment type="caution">
    <text evidence="6">The sequence shown here is derived from an EMBL/GenBank/DDBJ whole genome shotgun (WGS) entry which is preliminary data.</text>
</comment>
<dbReference type="CDD" id="cd16370">
    <property type="entry name" value="DMSOR_beta_like"/>
    <property type="match status" value="1"/>
</dbReference>
<dbReference type="SUPFAM" id="SSF54862">
    <property type="entry name" value="4Fe-4S ferredoxins"/>
    <property type="match status" value="1"/>
</dbReference>
<dbReference type="PROSITE" id="PS00198">
    <property type="entry name" value="4FE4S_FER_1"/>
    <property type="match status" value="1"/>
</dbReference>
<organism evidence="6 7">
    <name type="scientific">Candidatus Zymogenus saltonus</name>
    <dbReference type="NCBI Taxonomy" id="2844893"/>
    <lineage>
        <taxon>Bacteria</taxon>
        <taxon>Deltaproteobacteria</taxon>
        <taxon>Candidatus Zymogenia</taxon>
        <taxon>Candidatus Zymogeniales</taxon>
        <taxon>Candidatus Zymogenaceae</taxon>
        <taxon>Candidatus Zymogenus</taxon>
    </lineage>
</organism>
<dbReference type="InterPro" id="IPR017896">
    <property type="entry name" value="4Fe4S_Fe-S-bd"/>
</dbReference>
<keyword evidence="3" id="KW-0408">Iron</keyword>
<evidence type="ECO:0000256" key="2">
    <source>
        <dbReference type="ARBA" id="ARBA00022723"/>
    </source>
</evidence>
<dbReference type="Gene3D" id="3.30.70.20">
    <property type="match status" value="3"/>
</dbReference>
<dbReference type="InterPro" id="IPR050294">
    <property type="entry name" value="RnfB_subfamily"/>
</dbReference>
<dbReference type="AlphaFoldDB" id="A0A9D8PQX8"/>
<dbReference type="PANTHER" id="PTHR42859">
    <property type="entry name" value="OXIDOREDUCTASE"/>
    <property type="match status" value="1"/>
</dbReference>
<reference evidence="6" key="2">
    <citation type="submission" date="2021-01" db="EMBL/GenBank/DDBJ databases">
        <authorList>
            <person name="Hahn C.R."/>
            <person name="Youssef N.H."/>
            <person name="Elshahed M."/>
        </authorList>
    </citation>
    <scope>NUCLEOTIDE SEQUENCE</scope>
    <source>
        <strain evidence="6">Zod_Metabat.24</strain>
    </source>
</reference>
<dbReference type="PROSITE" id="PS51379">
    <property type="entry name" value="4FE4S_FER_2"/>
    <property type="match status" value="2"/>
</dbReference>
<name>A0A9D8PQX8_9DELT</name>
<feature type="domain" description="4Fe-4S ferredoxin-type" evidence="5">
    <location>
        <begin position="78"/>
        <end position="107"/>
    </location>
</feature>
<keyword evidence="1" id="KW-0004">4Fe-4S</keyword>
<dbReference type="GO" id="GO:0046872">
    <property type="term" value="F:metal ion binding"/>
    <property type="evidence" value="ECO:0007669"/>
    <property type="project" value="UniProtKB-KW"/>
</dbReference>
<dbReference type="Proteomes" id="UP000809273">
    <property type="component" value="Unassembled WGS sequence"/>
</dbReference>
<evidence type="ECO:0000313" key="7">
    <source>
        <dbReference type="Proteomes" id="UP000809273"/>
    </source>
</evidence>
<keyword evidence="4" id="KW-0411">Iron-sulfur</keyword>
<dbReference type="InterPro" id="IPR017900">
    <property type="entry name" value="4Fe4S_Fe_S_CS"/>
</dbReference>
<evidence type="ECO:0000256" key="4">
    <source>
        <dbReference type="ARBA" id="ARBA00023014"/>
    </source>
</evidence>
<proteinExistence type="predicted"/>
<reference evidence="6" key="1">
    <citation type="journal article" date="2021" name="Environ. Microbiol.">
        <title>Genomic characterization of three novel Desulfobacterota classes expand the metabolic and phylogenetic diversity of the phylum.</title>
        <authorList>
            <person name="Murphy C.L."/>
            <person name="Biggerstaff J."/>
            <person name="Eichhorn A."/>
            <person name="Ewing E."/>
            <person name="Shahan R."/>
            <person name="Soriano D."/>
            <person name="Stewart S."/>
            <person name="VanMol K."/>
            <person name="Walker R."/>
            <person name="Walters P."/>
            <person name="Elshahed M.S."/>
            <person name="Youssef N.H."/>
        </authorList>
    </citation>
    <scope>NUCLEOTIDE SEQUENCE</scope>
    <source>
        <strain evidence="6">Zod_Metabat.24</strain>
    </source>
</reference>
<protein>
    <submittedName>
        <fullName evidence="6">4Fe-4S dicluster domain-containing protein</fullName>
    </submittedName>
</protein>
<evidence type="ECO:0000256" key="3">
    <source>
        <dbReference type="ARBA" id="ARBA00023004"/>
    </source>
</evidence>
<evidence type="ECO:0000313" key="6">
    <source>
        <dbReference type="EMBL" id="MBN1574323.1"/>
    </source>
</evidence>